<keyword evidence="5" id="KW-0808">Transferase</keyword>
<gene>
    <name evidence="5" type="primary">atrB</name>
    <name evidence="5" type="ORF">GCM10017056_40350</name>
</gene>
<keyword evidence="5" id="KW-0032">Aminotransferase</keyword>
<reference evidence="5" key="2">
    <citation type="submission" date="2020-09" db="EMBL/GenBank/DDBJ databases">
        <authorList>
            <person name="Sun Q."/>
            <person name="Kim S."/>
        </authorList>
    </citation>
    <scope>NUCLEOTIDE SEQUENCE</scope>
    <source>
        <strain evidence="5">KCTC 42650</strain>
    </source>
</reference>
<dbReference type="InterPro" id="IPR015421">
    <property type="entry name" value="PyrdxlP-dep_Trfase_major"/>
</dbReference>
<evidence type="ECO:0000256" key="3">
    <source>
        <dbReference type="RuleBase" id="RU003560"/>
    </source>
</evidence>
<dbReference type="PANTHER" id="PTHR43713">
    <property type="entry name" value="GLUTAMATE-1-SEMIALDEHYDE 2,1-AMINOMUTASE"/>
    <property type="match status" value="1"/>
</dbReference>
<dbReference type="SUPFAM" id="SSF53383">
    <property type="entry name" value="PLP-dependent transferases"/>
    <property type="match status" value="1"/>
</dbReference>
<dbReference type="Proteomes" id="UP000626220">
    <property type="component" value="Unassembled WGS sequence"/>
</dbReference>
<reference evidence="5" key="1">
    <citation type="journal article" date="2014" name="Int. J. Syst. Evol. Microbiol.">
        <title>Complete genome sequence of Corynebacterium casei LMG S-19264T (=DSM 44701T), isolated from a smear-ripened cheese.</title>
        <authorList>
            <consortium name="US DOE Joint Genome Institute (JGI-PGF)"/>
            <person name="Walter F."/>
            <person name="Albersmeier A."/>
            <person name="Kalinowski J."/>
            <person name="Ruckert C."/>
        </authorList>
    </citation>
    <scope>NUCLEOTIDE SEQUENCE</scope>
    <source>
        <strain evidence="5">KCTC 42650</strain>
    </source>
</reference>
<evidence type="ECO:0000313" key="6">
    <source>
        <dbReference type="Proteomes" id="UP000626220"/>
    </source>
</evidence>
<evidence type="ECO:0000256" key="4">
    <source>
        <dbReference type="SAM" id="MobiDB-lite"/>
    </source>
</evidence>
<evidence type="ECO:0000313" key="5">
    <source>
        <dbReference type="EMBL" id="GHF65061.1"/>
    </source>
</evidence>
<proteinExistence type="inferred from homology"/>
<dbReference type="InterPro" id="IPR015424">
    <property type="entry name" value="PyrdxlP-dep_Trfase"/>
</dbReference>
<keyword evidence="6" id="KW-1185">Reference proteome</keyword>
<keyword evidence="2 3" id="KW-0663">Pyridoxal phosphate</keyword>
<protein>
    <submittedName>
        <fullName evidence="5">Aspartate aminotransferase family protein</fullName>
    </submittedName>
</protein>
<accession>A0A8J3MBF0</accession>
<name>A0A8J3MBF0_9RHOB</name>
<dbReference type="GO" id="GO:0030170">
    <property type="term" value="F:pyridoxal phosphate binding"/>
    <property type="evidence" value="ECO:0007669"/>
    <property type="project" value="InterPro"/>
</dbReference>
<dbReference type="GO" id="GO:0008483">
    <property type="term" value="F:transaminase activity"/>
    <property type="evidence" value="ECO:0007669"/>
    <property type="project" value="UniProtKB-KW"/>
</dbReference>
<dbReference type="CDD" id="cd00610">
    <property type="entry name" value="OAT_like"/>
    <property type="match status" value="1"/>
</dbReference>
<evidence type="ECO:0000256" key="1">
    <source>
        <dbReference type="ARBA" id="ARBA00001933"/>
    </source>
</evidence>
<dbReference type="AlphaFoldDB" id="A0A8J3MBF0"/>
<comment type="similarity">
    <text evidence="3">Belongs to the class-III pyridoxal-phosphate-dependent aminotransferase family.</text>
</comment>
<feature type="region of interest" description="Disordered" evidence="4">
    <location>
        <begin position="180"/>
        <end position="199"/>
    </location>
</feature>
<evidence type="ECO:0000256" key="2">
    <source>
        <dbReference type="ARBA" id="ARBA00022898"/>
    </source>
</evidence>
<sequence>MRGRHANGLPAPFMRKSRLSFEGTMDSNSSKSAELYERAKAVMPGGNTRHTVFRAPFQVYADRGEGCRIIDIDGKSRIDAVGNFTSLIHGYGCEAIKVAAREQLEKGFCFGMATPGEVRLAEILAERLPSVEQVRFCNSGTEAVMNAIKVARAFTGRAKIAKCEGAYHGTYDVVETSQNATPETWGDADSPNSVPTAEGTPQGVLDDVVILPFNNVEVSERILRAKGNDLAGILVDVMPNRAGLVPASREFLEMLRRVSRELGALLIFDEVITFRLGFNGAQGRYGISPDVTALGKIIGGGMPVGAVAGTAEVMSVYDPSKGSPRVQHGGTFSANPMTMVAGIASMEALTPESFEHLDALGDRFQEKATALFDRLGIEAQITGLGSLRRVHFNRAQLSDFRSTVLAGGDGAQKVAALAKALFDEGVIIAANGLVCFSTVMTFDDIDEIVDAFERALAKLG</sequence>
<dbReference type="Pfam" id="PF00202">
    <property type="entry name" value="Aminotran_3"/>
    <property type="match status" value="1"/>
</dbReference>
<dbReference type="Gene3D" id="3.90.1150.10">
    <property type="entry name" value="Aspartate Aminotransferase, domain 1"/>
    <property type="match status" value="1"/>
</dbReference>
<dbReference type="InterPro" id="IPR015422">
    <property type="entry name" value="PyrdxlP-dep_Trfase_small"/>
</dbReference>
<dbReference type="PANTHER" id="PTHR43713:SF3">
    <property type="entry name" value="GLUTAMATE-1-SEMIALDEHYDE 2,1-AMINOMUTASE 1, CHLOROPLASTIC-RELATED"/>
    <property type="match status" value="1"/>
</dbReference>
<dbReference type="InterPro" id="IPR005814">
    <property type="entry name" value="Aminotrans_3"/>
</dbReference>
<organism evidence="5 6">
    <name type="scientific">Seohaeicola zhoushanensis</name>
    <dbReference type="NCBI Taxonomy" id="1569283"/>
    <lineage>
        <taxon>Bacteria</taxon>
        <taxon>Pseudomonadati</taxon>
        <taxon>Pseudomonadota</taxon>
        <taxon>Alphaproteobacteria</taxon>
        <taxon>Rhodobacterales</taxon>
        <taxon>Roseobacteraceae</taxon>
        <taxon>Seohaeicola</taxon>
    </lineage>
</organism>
<comment type="caution">
    <text evidence="5">The sequence shown here is derived from an EMBL/GenBank/DDBJ whole genome shotgun (WGS) entry which is preliminary data.</text>
</comment>
<dbReference type="Gene3D" id="3.40.640.10">
    <property type="entry name" value="Type I PLP-dependent aspartate aminotransferase-like (Major domain)"/>
    <property type="match status" value="1"/>
</dbReference>
<dbReference type="EMBL" id="BNCJ01000016">
    <property type="protein sequence ID" value="GHF65061.1"/>
    <property type="molecule type" value="Genomic_DNA"/>
</dbReference>
<comment type="cofactor">
    <cofactor evidence="1">
        <name>pyridoxal 5'-phosphate</name>
        <dbReference type="ChEBI" id="CHEBI:597326"/>
    </cofactor>
</comment>